<evidence type="ECO:0000256" key="2">
    <source>
        <dbReference type="ARBA" id="ARBA00022448"/>
    </source>
</evidence>
<evidence type="ECO:0000256" key="4">
    <source>
        <dbReference type="ARBA" id="ARBA00022692"/>
    </source>
</evidence>
<keyword evidence="12" id="KW-1185">Reference proteome</keyword>
<dbReference type="InterPro" id="IPR036942">
    <property type="entry name" value="Beta-barrel_TonB_sf"/>
</dbReference>
<dbReference type="Proteomes" id="UP000610456">
    <property type="component" value="Unassembled WGS sequence"/>
</dbReference>
<keyword evidence="6 8" id="KW-0472">Membrane</keyword>
<dbReference type="PANTHER" id="PTHR30069:SF29">
    <property type="entry name" value="HEMOGLOBIN AND HEMOGLOBIN-HAPTOGLOBIN-BINDING PROTEIN 1-RELATED"/>
    <property type="match status" value="1"/>
</dbReference>
<protein>
    <submittedName>
        <fullName evidence="11">TonB-dependent receptor</fullName>
    </submittedName>
</protein>
<gene>
    <name evidence="11" type="ORF">GCM10007103_34840</name>
</gene>
<evidence type="ECO:0000256" key="7">
    <source>
        <dbReference type="ARBA" id="ARBA00023237"/>
    </source>
</evidence>
<dbReference type="GO" id="GO:0015344">
    <property type="term" value="F:siderophore uptake transmembrane transporter activity"/>
    <property type="evidence" value="ECO:0007669"/>
    <property type="project" value="TreeGrafter"/>
</dbReference>
<evidence type="ECO:0000259" key="10">
    <source>
        <dbReference type="Pfam" id="PF14905"/>
    </source>
</evidence>
<evidence type="ECO:0000313" key="11">
    <source>
        <dbReference type="EMBL" id="GHA51327.1"/>
    </source>
</evidence>
<dbReference type="Gene3D" id="2.40.170.20">
    <property type="entry name" value="TonB-dependent receptor, beta-barrel domain"/>
    <property type="match status" value="1"/>
</dbReference>
<evidence type="ECO:0000256" key="1">
    <source>
        <dbReference type="ARBA" id="ARBA00004571"/>
    </source>
</evidence>
<evidence type="ECO:0000256" key="6">
    <source>
        <dbReference type="ARBA" id="ARBA00023136"/>
    </source>
</evidence>
<dbReference type="GO" id="GO:0044718">
    <property type="term" value="P:siderophore transmembrane transport"/>
    <property type="evidence" value="ECO:0007669"/>
    <property type="project" value="TreeGrafter"/>
</dbReference>
<accession>A0A918SN12</accession>
<dbReference type="SUPFAM" id="SSF49464">
    <property type="entry name" value="Carboxypeptidase regulatory domain-like"/>
    <property type="match status" value="1"/>
</dbReference>
<comment type="caution">
    <text evidence="11">The sequence shown here is derived from an EMBL/GenBank/DDBJ whole genome shotgun (WGS) entry which is preliminary data.</text>
</comment>
<dbReference type="InterPro" id="IPR037066">
    <property type="entry name" value="Plug_dom_sf"/>
</dbReference>
<keyword evidence="11" id="KW-0675">Receptor</keyword>
<keyword evidence="4 8" id="KW-0812">Transmembrane</keyword>
<dbReference type="Gene3D" id="2.60.40.1120">
    <property type="entry name" value="Carboxypeptidase-like, regulatory domain"/>
    <property type="match status" value="1"/>
</dbReference>
<reference evidence="11" key="1">
    <citation type="journal article" date="2014" name="Int. J. Syst. Evol. Microbiol.">
        <title>Complete genome sequence of Corynebacterium casei LMG S-19264T (=DSM 44701T), isolated from a smear-ripened cheese.</title>
        <authorList>
            <consortium name="US DOE Joint Genome Institute (JGI-PGF)"/>
            <person name="Walter F."/>
            <person name="Albersmeier A."/>
            <person name="Kalinowski J."/>
            <person name="Ruckert C."/>
        </authorList>
    </citation>
    <scope>NUCLEOTIDE SEQUENCE</scope>
    <source>
        <strain evidence="11">KCTC 12719</strain>
    </source>
</reference>
<keyword evidence="7 8" id="KW-0998">Cell outer membrane</keyword>
<organism evidence="11 12">
    <name type="scientific">Salinimicrobium marinum</name>
    <dbReference type="NCBI Taxonomy" id="680283"/>
    <lineage>
        <taxon>Bacteria</taxon>
        <taxon>Pseudomonadati</taxon>
        <taxon>Bacteroidota</taxon>
        <taxon>Flavobacteriia</taxon>
        <taxon>Flavobacteriales</taxon>
        <taxon>Flavobacteriaceae</taxon>
        <taxon>Salinimicrobium</taxon>
    </lineage>
</organism>
<dbReference type="PANTHER" id="PTHR30069">
    <property type="entry name" value="TONB-DEPENDENT OUTER MEMBRANE RECEPTOR"/>
    <property type="match status" value="1"/>
</dbReference>
<proteinExistence type="inferred from homology"/>
<comment type="subcellular location">
    <subcellularLocation>
        <location evidence="1 8">Cell outer membrane</location>
        <topology evidence="1 8">Multi-pass membrane protein</topology>
    </subcellularLocation>
</comment>
<dbReference type="GO" id="GO:0009279">
    <property type="term" value="C:cell outer membrane"/>
    <property type="evidence" value="ECO:0007669"/>
    <property type="project" value="UniProtKB-SubCell"/>
</dbReference>
<feature type="domain" description="TonB-dependent receptor plug" evidence="9">
    <location>
        <begin position="111"/>
        <end position="212"/>
    </location>
</feature>
<keyword evidence="3 8" id="KW-1134">Transmembrane beta strand</keyword>
<dbReference type="Pfam" id="PF07715">
    <property type="entry name" value="Plug"/>
    <property type="match status" value="1"/>
</dbReference>
<evidence type="ECO:0000259" key="9">
    <source>
        <dbReference type="Pfam" id="PF07715"/>
    </source>
</evidence>
<dbReference type="AlphaFoldDB" id="A0A918SN12"/>
<dbReference type="InterPro" id="IPR041700">
    <property type="entry name" value="OMP_b-brl_3"/>
</dbReference>
<dbReference type="InterPro" id="IPR012910">
    <property type="entry name" value="Plug_dom"/>
</dbReference>
<sequence>MLTGLNVFAQTGKLEGNILFKDQSPTINAHLHINEIDAYAVTNWDGYYSFRNIPYGNYTMTISTVEAGTTTVNISINNQSQKKDLILERSVNNLEEILVEGQSRALQLETQGFAVNVIKTEAASQRNIQTNELLNRSVGIKVRQNGGLGSAVDYNLNGMSGNSIKVFIDGFPISTYGSSFDLNSISPAMIERIEVYKGVVPGELSDDALGGAINVVLKREVNNHLNASLSYGSFNTTQPNLSGMYSAKNSGFYLRASGFYNYSDNDYEVWGDLVYNILPNGRLDYIKTKRHNDAYRSIGGVTEIGFKNVKWADNFSVGYNSSDSYNEIQHGLFMTTPYKGRFMEAKANVLSLNYNKSDILKGLDLNFRGLYSNRSRVINDTLKWNYNWDGNLSRDLDGNKIIRQDEGPILTTVDREIYTFRGGLKYSVNTNHRFIFNHLFQEVDREDLEEMKTVLQRKFAGTRGLQKNISSLTYELRLFEERLQATIFGKYYQQNVNKMDPVAENQNGEMVRVEKYFEKNSEFSGYGAAFSFEVTPLIRLLTSAEKAIRLPSENETFGDPGENIIENPQLNPEVSNNFNLGFNLGTLTYQRHKVSFSANGFIRDTRDKIMRQTRTNLNDAIESAPNINLGKTKSMGFDAEVNYVLNNNLNVLMNFSKFDTRDNNKYDNNGNVLVNYNKQIPNQPFLTANANVQYTFRNVIQKKSLINLFYNFNYTDEFYSIWNPKDLAGMEAFKIPEQYIQDAGLSYIFPNKDLTLSFDVKNIFNKQAYDNFAVQKPGRAFYFKINYSINN</sequence>
<dbReference type="EMBL" id="BMXB01000027">
    <property type="protein sequence ID" value="GHA51327.1"/>
    <property type="molecule type" value="Genomic_DNA"/>
</dbReference>
<keyword evidence="2 8" id="KW-0813">Transport</keyword>
<evidence type="ECO:0000313" key="12">
    <source>
        <dbReference type="Proteomes" id="UP000610456"/>
    </source>
</evidence>
<dbReference type="SUPFAM" id="SSF56935">
    <property type="entry name" value="Porins"/>
    <property type="match status" value="1"/>
</dbReference>
<dbReference type="InterPro" id="IPR039426">
    <property type="entry name" value="TonB-dep_rcpt-like"/>
</dbReference>
<evidence type="ECO:0000256" key="8">
    <source>
        <dbReference type="PROSITE-ProRule" id="PRU01360"/>
    </source>
</evidence>
<comment type="similarity">
    <text evidence="8">Belongs to the TonB-dependent receptor family.</text>
</comment>
<dbReference type="PROSITE" id="PS52016">
    <property type="entry name" value="TONB_DEPENDENT_REC_3"/>
    <property type="match status" value="1"/>
</dbReference>
<dbReference type="Pfam" id="PF14905">
    <property type="entry name" value="OMP_b-brl_3"/>
    <property type="match status" value="1"/>
</dbReference>
<evidence type="ECO:0000256" key="3">
    <source>
        <dbReference type="ARBA" id="ARBA00022452"/>
    </source>
</evidence>
<keyword evidence="5" id="KW-0732">Signal</keyword>
<feature type="domain" description="Outer membrane protein beta-barrel" evidence="10">
    <location>
        <begin position="559"/>
        <end position="771"/>
    </location>
</feature>
<dbReference type="InterPro" id="IPR008969">
    <property type="entry name" value="CarboxyPept-like_regulatory"/>
</dbReference>
<dbReference type="Gene3D" id="2.170.130.10">
    <property type="entry name" value="TonB-dependent receptor, plug domain"/>
    <property type="match status" value="1"/>
</dbReference>
<reference evidence="11" key="2">
    <citation type="submission" date="2020-09" db="EMBL/GenBank/DDBJ databases">
        <authorList>
            <person name="Sun Q."/>
            <person name="Kim S."/>
        </authorList>
    </citation>
    <scope>NUCLEOTIDE SEQUENCE</scope>
    <source>
        <strain evidence="11">KCTC 12719</strain>
    </source>
</reference>
<dbReference type="Pfam" id="PF13715">
    <property type="entry name" value="CarbopepD_reg_2"/>
    <property type="match status" value="1"/>
</dbReference>
<evidence type="ECO:0000256" key="5">
    <source>
        <dbReference type="ARBA" id="ARBA00022729"/>
    </source>
</evidence>
<name>A0A918SN12_9FLAO</name>